<keyword evidence="4" id="KW-1185">Reference proteome</keyword>
<organism evidence="3 4">
    <name type="scientific">Calycomorphotria hydatis</name>
    <dbReference type="NCBI Taxonomy" id="2528027"/>
    <lineage>
        <taxon>Bacteria</taxon>
        <taxon>Pseudomonadati</taxon>
        <taxon>Planctomycetota</taxon>
        <taxon>Planctomycetia</taxon>
        <taxon>Planctomycetales</taxon>
        <taxon>Planctomycetaceae</taxon>
        <taxon>Calycomorphotria</taxon>
    </lineage>
</organism>
<reference evidence="3 4" key="1">
    <citation type="submission" date="2019-02" db="EMBL/GenBank/DDBJ databases">
        <title>Deep-cultivation of Planctomycetes and their phenomic and genomic characterization uncovers novel biology.</title>
        <authorList>
            <person name="Wiegand S."/>
            <person name="Jogler M."/>
            <person name="Boedeker C."/>
            <person name="Pinto D."/>
            <person name="Vollmers J."/>
            <person name="Rivas-Marin E."/>
            <person name="Kohn T."/>
            <person name="Peeters S.H."/>
            <person name="Heuer A."/>
            <person name="Rast P."/>
            <person name="Oberbeckmann S."/>
            <person name="Bunk B."/>
            <person name="Jeske O."/>
            <person name="Meyerdierks A."/>
            <person name="Storesund J.E."/>
            <person name="Kallscheuer N."/>
            <person name="Luecker S."/>
            <person name="Lage O.M."/>
            <person name="Pohl T."/>
            <person name="Merkel B.J."/>
            <person name="Hornburger P."/>
            <person name="Mueller R.-W."/>
            <person name="Bruemmer F."/>
            <person name="Labrenz M."/>
            <person name="Spormann A.M."/>
            <person name="Op den Camp H."/>
            <person name="Overmann J."/>
            <person name="Amann R."/>
            <person name="Jetten M.S.M."/>
            <person name="Mascher T."/>
            <person name="Medema M.H."/>
            <person name="Devos D.P."/>
            <person name="Kaster A.-K."/>
            <person name="Ovreas L."/>
            <person name="Rohde M."/>
            <person name="Galperin M.Y."/>
            <person name="Jogler C."/>
        </authorList>
    </citation>
    <scope>NUCLEOTIDE SEQUENCE [LARGE SCALE GENOMIC DNA]</scope>
    <source>
        <strain evidence="3 4">V22</strain>
    </source>
</reference>
<dbReference type="PANTHER" id="PTHR30093">
    <property type="entry name" value="GENERAL SECRETION PATHWAY PROTEIN G"/>
    <property type="match status" value="1"/>
</dbReference>
<keyword evidence="1" id="KW-0812">Transmembrane</keyword>
<dbReference type="RefSeq" id="WP_145267034.1">
    <property type="nucleotide sequence ID" value="NZ_CP036316.1"/>
</dbReference>
<keyword evidence="1" id="KW-0472">Membrane</keyword>
<evidence type="ECO:0000259" key="2">
    <source>
        <dbReference type="Pfam" id="PF07596"/>
    </source>
</evidence>
<proteinExistence type="predicted"/>
<dbReference type="InterPro" id="IPR012902">
    <property type="entry name" value="N_methyl_site"/>
</dbReference>
<dbReference type="PANTHER" id="PTHR30093:SF2">
    <property type="entry name" value="TYPE II SECRETION SYSTEM PROTEIN H"/>
    <property type="match status" value="1"/>
</dbReference>
<dbReference type="InterPro" id="IPR045584">
    <property type="entry name" value="Pilin-like"/>
</dbReference>
<evidence type="ECO:0000313" key="4">
    <source>
        <dbReference type="Proteomes" id="UP000319976"/>
    </source>
</evidence>
<sequence length="374" mass="40875">MGIILRQENSLSRCRRNFGFTLIELLVVIGIIAVLIALLLPAVQQVRESARQSECKNNLKQIGLAMHNYHGVHNTFPPGVCSQDSITTGIPQSKMCDAGSNGLDINGTIWGIGNYGWTWSAYILPFLDQQGLYNALDVANHPRDMVADVGATPTSNPERLAEVQTSLPLMLCPSDPSPKLYQTFQYSAGGYVISGNNAGNNRVQLPFTNYIACHSYTKSMPTLNFKCGDFAADKYTGVFGLNSRTRMRDITDGTSSTIMVGERSNNHVYSGSSTHDGANLYLSQISTNGWRSRSWHGFGGINTVSNNFYTTWHEFSSLHAGGSQFLFCDGSVHFLSENIEFDGVGYSGGPVMSNVTSVLEYLESRADGNPVVDF</sequence>
<name>A0A517T8K0_9PLAN</name>
<dbReference type="Pfam" id="PF07596">
    <property type="entry name" value="SBP_bac_10"/>
    <property type="match status" value="1"/>
</dbReference>
<protein>
    <submittedName>
        <fullName evidence="3">Putative major pilin subunit</fullName>
    </submittedName>
</protein>
<feature type="transmembrane region" description="Helical" evidence="1">
    <location>
        <begin position="21"/>
        <end position="43"/>
    </location>
</feature>
<dbReference type="KEGG" id="chya:V22_19550"/>
<evidence type="ECO:0000256" key="1">
    <source>
        <dbReference type="SAM" id="Phobius"/>
    </source>
</evidence>
<gene>
    <name evidence="3" type="ORF">V22_19550</name>
</gene>
<feature type="domain" description="DUF1559" evidence="2">
    <location>
        <begin position="44"/>
        <end position="341"/>
    </location>
</feature>
<evidence type="ECO:0000313" key="3">
    <source>
        <dbReference type="EMBL" id="QDT64714.1"/>
    </source>
</evidence>
<dbReference type="EMBL" id="CP036316">
    <property type="protein sequence ID" value="QDT64714.1"/>
    <property type="molecule type" value="Genomic_DNA"/>
</dbReference>
<dbReference type="NCBIfam" id="TIGR04294">
    <property type="entry name" value="pre_pil_HX9DG"/>
    <property type="match status" value="1"/>
</dbReference>
<dbReference type="Proteomes" id="UP000319976">
    <property type="component" value="Chromosome"/>
</dbReference>
<dbReference type="InterPro" id="IPR027558">
    <property type="entry name" value="Pre_pil_HX9DG_C"/>
</dbReference>
<dbReference type="NCBIfam" id="TIGR02532">
    <property type="entry name" value="IV_pilin_GFxxxE"/>
    <property type="match status" value="1"/>
</dbReference>
<dbReference type="Gene3D" id="3.30.700.10">
    <property type="entry name" value="Glycoprotein, Type 4 Pilin"/>
    <property type="match status" value="1"/>
</dbReference>
<dbReference type="InterPro" id="IPR011453">
    <property type="entry name" value="DUF1559"/>
</dbReference>
<dbReference type="SUPFAM" id="SSF54523">
    <property type="entry name" value="Pili subunits"/>
    <property type="match status" value="1"/>
</dbReference>
<dbReference type="AlphaFoldDB" id="A0A517T8K0"/>
<keyword evidence="1" id="KW-1133">Transmembrane helix</keyword>
<dbReference type="Pfam" id="PF07963">
    <property type="entry name" value="N_methyl"/>
    <property type="match status" value="1"/>
</dbReference>
<accession>A0A517T8K0</accession>